<sequence length="35" mass="4347">MIEVFKYLLKHNKKKLFSRLEMQIFDHRAFSGFPF</sequence>
<name>A0A8X8IFT9_9BACT</name>
<organism evidence="1 2">
    <name type="scientific">Hydrobacter penzbergensis</name>
    <dbReference type="NCBI Taxonomy" id="1235997"/>
    <lineage>
        <taxon>Bacteria</taxon>
        <taxon>Pseudomonadati</taxon>
        <taxon>Bacteroidota</taxon>
        <taxon>Chitinophagia</taxon>
        <taxon>Chitinophagales</taxon>
        <taxon>Chitinophagaceae</taxon>
        <taxon>Hydrobacter</taxon>
    </lineage>
</organism>
<protein>
    <submittedName>
        <fullName evidence="1">Uncharacterized protein</fullName>
    </submittedName>
</protein>
<reference evidence="1 2" key="1">
    <citation type="submission" date="2016-10" db="EMBL/GenBank/DDBJ databases">
        <authorList>
            <person name="Varghese N."/>
            <person name="Submissions S."/>
        </authorList>
    </citation>
    <scope>NUCLEOTIDE SEQUENCE [LARGE SCALE GENOMIC DNA]</scope>
    <source>
        <strain evidence="1 2">DSM 25353</strain>
    </source>
</reference>
<evidence type="ECO:0000313" key="2">
    <source>
        <dbReference type="Proteomes" id="UP000198711"/>
    </source>
</evidence>
<evidence type="ECO:0000313" key="1">
    <source>
        <dbReference type="EMBL" id="SDX01211.1"/>
    </source>
</evidence>
<proteinExistence type="predicted"/>
<dbReference type="Proteomes" id="UP000198711">
    <property type="component" value="Unassembled WGS sequence"/>
</dbReference>
<keyword evidence="2" id="KW-1185">Reference proteome</keyword>
<gene>
    <name evidence="1" type="ORF">SAMN05444410_10831</name>
</gene>
<dbReference type="AlphaFoldDB" id="A0A8X8IFT9"/>
<comment type="caution">
    <text evidence="1">The sequence shown here is derived from an EMBL/GenBank/DDBJ whole genome shotgun (WGS) entry which is preliminary data.</text>
</comment>
<accession>A0A8X8IFT9</accession>
<dbReference type="EMBL" id="FNNO01000008">
    <property type="protein sequence ID" value="SDX01211.1"/>
    <property type="molecule type" value="Genomic_DNA"/>
</dbReference>